<gene>
    <name evidence="1" type="ORF">TNCV_1740821</name>
</gene>
<reference evidence="1" key="1">
    <citation type="submission" date="2020-08" db="EMBL/GenBank/DDBJ databases">
        <title>Multicomponent nature underlies the extraordinary mechanical properties of spider dragline silk.</title>
        <authorList>
            <person name="Kono N."/>
            <person name="Nakamura H."/>
            <person name="Mori M."/>
            <person name="Yoshida Y."/>
            <person name="Ohtoshi R."/>
            <person name="Malay A.D."/>
            <person name="Moran D.A.P."/>
            <person name="Tomita M."/>
            <person name="Numata K."/>
            <person name="Arakawa K."/>
        </authorList>
    </citation>
    <scope>NUCLEOTIDE SEQUENCE</scope>
</reference>
<proteinExistence type="predicted"/>
<evidence type="ECO:0000313" key="2">
    <source>
        <dbReference type="Proteomes" id="UP000887159"/>
    </source>
</evidence>
<organism evidence="1 2">
    <name type="scientific">Trichonephila clavipes</name>
    <name type="common">Golden silk orbweaver</name>
    <name type="synonym">Nephila clavipes</name>
    <dbReference type="NCBI Taxonomy" id="2585209"/>
    <lineage>
        <taxon>Eukaryota</taxon>
        <taxon>Metazoa</taxon>
        <taxon>Ecdysozoa</taxon>
        <taxon>Arthropoda</taxon>
        <taxon>Chelicerata</taxon>
        <taxon>Arachnida</taxon>
        <taxon>Araneae</taxon>
        <taxon>Araneomorphae</taxon>
        <taxon>Entelegynae</taxon>
        <taxon>Araneoidea</taxon>
        <taxon>Nephilidae</taxon>
        <taxon>Trichonephila</taxon>
    </lineage>
</organism>
<protein>
    <submittedName>
        <fullName evidence="1">Uncharacterized protein</fullName>
    </submittedName>
</protein>
<dbReference type="Proteomes" id="UP000887159">
    <property type="component" value="Unassembled WGS sequence"/>
</dbReference>
<keyword evidence="2" id="KW-1185">Reference proteome</keyword>
<dbReference type="AlphaFoldDB" id="A0A8X6V1X2"/>
<name>A0A8X6V1X2_TRICX</name>
<accession>A0A8X6V1X2</accession>
<dbReference type="EMBL" id="BMAU01021142">
    <property type="protein sequence ID" value="GFX92162.1"/>
    <property type="molecule type" value="Genomic_DNA"/>
</dbReference>
<sequence length="91" mass="10221">MSDLSDVKGVMIIGAHLAKAAISRTANLLISSMTTVSRDMTASQIWGVLENKVRAWFPHSYTLSELETALQKDWMRIPMNFVQDIVLSILR</sequence>
<comment type="caution">
    <text evidence="1">The sequence shown here is derived from an EMBL/GenBank/DDBJ whole genome shotgun (WGS) entry which is preliminary data.</text>
</comment>
<evidence type="ECO:0000313" key="1">
    <source>
        <dbReference type="EMBL" id="GFX92162.1"/>
    </source>
</evidence>